<feature type="transmembrane region" description="Helical" evidence="1">
    <location>
        <begin position="132"/>
        <end position="153"/>
    </location>
</feature>
<gene>
    <name evidence="2" type="ORF">B0H16DRAFT_1562538</name>
</gene>
<comment type="caution">
    <text evidence="2">The sequence shown here is derived from an EMBL/GenBank/DDBJ whole genome shotgun (WGS) entry which is preliminary data.</text>
</comment>
<evidence type="ECO:0000313" key="2">
    <source>
        <dbReference type="EMBL" id="KAJ7742845.1"/>
    </source>
</evidence>
<proteinExistence type="predicted"/>
<feature type="transmembrane region" description="Helical" evidence="1">
    <location>
        <begin position="49"/>
        <end position="73"/>
    </location>
</feature>
<feature type="transmembrane region" description="Helical" evidence="1">
    <location>
        <begin position="242"/>
        <end position="263"/>
    </location>
</feature>
<protein>
    <submittedName>
        <fullName evidence="2">Uncharacterized protein</fullName>
    </submittedName>
</protein>
<reference evidence="2" key="1">
    <citation type="submission" date="2023-03" db="EMBL/GenBank/DDBJ databases">
        <title>Massive genome expansion in bonnet fungi (Mycena s.s.) driven by repeated elements and novel gene families across ecological guilds.</title>
        <authorList>
            <consortium name="Lawrence Berkeley National Laboratory"/>
            <person name="Harder C.B."/>
            <person name="Miyauchi S."/>
            <person name="Viragh M."/>
            <person name="Kuo A."/>
            <person name="Thoen E."/>
            <person name="Andreopoulos B."/>
            <person name="Lu D."/>
            <person name="Skrede I."/>
            <person name="Drula E."/>
            <person name="Henrissat B."/>
            <person name="Morin E."/>
            <person name="Kohler A."/>
            <person name="Barry K."/>
            <person name="LaButti K."/>
            <person name="Morin E."/>
            <person name="Salamov A."/>
            <person name="Lipzen A."/>
            <person name="Mereny Z."/>
            <person name="Hegedus B."/>
            <person name="Baldrian P."/>
            <person name="Stursova M."/>
            <person name="Weitz H."/>
            <person name="Taylor A."/>
            <person name="Grigoriev I.V."/>
            <person name="Nagy L.G."/>
            <person name="Martin F."/>
            <person name="Kauserud H."/>
        </authorList>
    </citation>
    <scope>NUCLEOTIDE SEQUENCE</scope>
    <source>
        <strain evidence="2">CBHHK182m</strain>
    </source>
</reference>
<accession>A0AAD7IJ83</accession>
<organism evidence="2 3">
    <name type="scientific">Mycena metata</name>
    <dbReference type="NCBI Taxonomy" id="1033252"/>
    <lineage>
        <taxon>Eukaryota</taxon>
        <taxon>Fungi</taxon>
        <taxon>Dikarya</taxon>
        <taxon>Basidiomycota</taxon>
        <taxon>Agaricomycotina</taxon>
        <taxon>Agaricomycetes</taxon>
        <taxon>Agaricomycetidae</taxon>
        <taxon>Agaricales</taxon>
        <taxon>Marasmiineae</taxon>
        <taxon>Mycenaceae</taxon>
        <taxon>Mycena</taxon>
    </lineage>
</organism>
<keyword evidence="1" id="KW-0812">Transmembrane</keyword>
<evidence type="ECO:0000256" key="1">
    <source>
        <dbReference type="SAM" id="Phobius"/>
    </source>
</evidence>
<dbReference type="Proteomes" id="UP001215598">
    <property type="component" value="Unassembled WGS sequence"/>
</dbReference>
<keyword evidence="3" id="KW-1185">Reference proteome</keyword>
<keyword evidence="1" id="KW-0472">Membrane</keyword>
<dbReference type="EMBL" id="JARKIB010000093">
    <property type="protein sequence ID" value="KAJ7742845.1"/>
    <property type="molecule type" value="Genomic_DNA"/>
</dbReference>
<name>A0AAD7IJ83_9AGAR</name>
<keyword evidence="1" id="KW-1133">Transmembrane helix</keyword>
<evidence type="ECO:0000313" key="3">
    <source>
        <dbReference type="Proteomes" id="UP001215598"/>
    </source>
</evidence>
<sequence>MPSLSLPAAELASVFLGTLLYGFYLGTLTTVLPILLTTHDGQWKRRTDIRWLTVGVSVILCLNVAVNLAVAIWRNFNALVLNPSLSGEEAAYILPSSWQNVVTAINVGLQSLTGDLILIYRCWLVFSRSRKIIVLPLLLWIAAFVCEARIVSLQTTDSQAIEHSAQEIPWGKAFWTLTLAINILTTGMIIVHIWRVDRHRLSLFGRPSSALGRAMRNIGESGLLYTVAVILSFAAYTTQSTLVYLAGTFEIHSVGIAFNWIIIRTARTRVAHPSHLQEKTISAIQFRLSQTTQAPITSTLSFEETQLPGDTSIIGTSEKGHVVEEIQAASAARLNLKMNT</sequence>
<feature type="transmembrane region" description="Helical" evidence="1">
    <location>
        <begin position="217"/>
        <end position="236"/>
    </location>
</feature>
<feature type="transmembrane region" description="Helical" evidence="1">
    <location>
        <begin position="12"/>
        <end position="37"/>
    </location>
</feature>
<feature type="transmembrane region" description="Helical" evidence="1">
    <location>
        <begin position="173"/>
        <end position="196"/>
    </location>
</feature>
<feature type="transmembrane region" description="Helical" evidence="1">
    <location>
        <begin position="101"/>
        <end position="120"/>
    </location>
</feature>
<dbReference type="AlphaFoldDB" id="A0AAD7IJ83"/>